<evidence type="ECO:0000313" key="2">
    <source>
        <dbReference type="EMBL" id="GAG09774.1"/>
    </source>
</evidence>
<accession>X0UV95</accession>
<protein>
    <submittedName>
        <fullName evidence="2">Uncharacterized protein</fullName>
    </submittedName>
</protein>
<feature type="non-terminal residue" evidence="2">
    <location>
        <position position="269"/>
    </location>
</feature>
<evidence type="ECO:0000256" key="1">
    <source>
        <dbReference type="SAM" id="Phobius"/>
    </source>
</evidence>
<name>X0UV95_9ZZZZ</name>
<feature type="transmembrane region" description="Helical" evidence="1">
    <location>
        <begin position="60"/>
        <end position="79"/>
    </location>
</feature>
<organism evidence="2">
    <name type="scientific">marine sediment metagenome</name>
    <dbReference type="NCBI Taxonomy" id="412755"/>
    <lineage>
        <taxon>unclassified sequences</taxon>
        <taxon>metagenomes</taxon>
        <taxon>ecological metagenomes</taxon>
    </lineage>
</organism>
<reference evidence="2" key="1">
    <citation type="journal article" date="2014" name="Front. Microbiol.">
        <title>High frequency of phylogenetically diverse reductive dehalogenase-homologous genes in deep subseafloor sedimentary metagenomes.</title>
        <authorList>
            <person name="Kawai M."/>
            <person name="Futagami T."/>
            <person name="Toyoda A."/>
            <person name="Takaki Y."/>
            <person name="Nishi S."/>
            <person name="Hori S."/>
            <person name="Arai W."/>
            <person name="Tsubouchi T."/>
            <person name="Morono Y."/>
            <person name="Uchiyama I."/>
            <person name="Ito T."/>
            <person name="Fujiyama A."/>
            <person name="Inagaki F."/>
            <person name="Takami H."/>
        </authorList>
    </citation>
    <scope>NUCLEOTIDE SEQUENCE</scope>
    <source>
        <strain evidence="2">Expedition CK06-06</strain>
    </source>
</reference>
<gene>
    <name evidence="2" type="ORF">S01H1_37094</name>
</gene>
<keyword evidence="1" id="KW-0472">Membrane</keyword>
<feature type="non-terminal residue" evidence="2">
    <location>
        <position position="1"/>
    </location>
</feature>
<proteinExistence type="predicted"/>
<comment type="caution">
    <text evidence="2">The sequence shown here is derived from an EMBL/GenBank/DDBJ whole genome shotgun (WGS) entry which is preliminary data.</text>
</comment>
<sequence>DESGCLTPLGKYFLYSTNFVKDFFKLIMLNDKDFCNFIIELDENKVKFEKLHDNNYLSRFFRVVPISLMPFFISIGLIIEGTFNMKLIKSWNRQIAPISERISNIFLNILNKINPSDFDVNKKKVINKFNEGQNLKHIIDEENVELIINFEEFEDFNQKLHNFFNTIDINPNIEDSLFPDLDNYDPIHNKQEIEPNPSRKKALRSRFLRNIIVSLYNDCQICAAITNKIPRIIMKNNDIYLEVHHIIPISKQNDSEQWINYYSINSYFE</sequence>
<keyword evidence="1" id="KW-0812">Transmembrane</keyword>
<dbReference type="EMBL" id="BARS01023283">
    <property type="protein sequence ID" value="GAG09774.1"/>
    <property type="molecule type" value="Genomic_DNA"/>
</dbReference>
<dbReference type="AlphaFoldDB" id="X0UV95"/>
<keyword evidence="1" id="KW-1133">Transmembrane helix</keyword>